<feature type="compositionally biased region" description="Basic residues" evidence="1">
    <location>
        <begin position="54"/>
        <end position="63"/>
    </location>
</feature>
<sequence length="63" mass="7215">PPVPTTKKKRGAKWVAANGLTFNIHIHNTTIQNNKTKQKKIPKMRGSTMTVMRSRVRAKTMRQ</sequence>
<dbReference type="AlphaFoldDB" id="A0A162D1U5"/>
<evidence type="ECO:0000256" key="1">
    <source>
        <dbReference type="SAM" id="MobiDB-lite"/>
    </source>
</evidence>
<accession>A0A162D1U5</accession>
<comment type="caution">
    <text evidence="2">The sequence shown here is derived from an EMBL/GenBank/DDBJ whole genome shotgun (WGS) entry which is preliminary data.</text>
</comment>
<feature type="region of interest" description="Disordered" evidence="1">
    <location>
        <begin position="32"/>
        <end position="63"/>
    </location>
</feature>
<evidence type="ECO:0000313" key="3">
    <source>
        <dbReference type="Proteomes" id="UP000076858"/>
    </source>
</evidence>
<protein>
    <submittedName>
        <fullName evidence="2">Uncharacterized protein</fullName>
    </submittedName>
</protein>
<gene>
    <name evidence="2" type="ORF">APZ42_007534</name>
</gene>
<name>A0A162D1U5_9CRUS</name>
<dbReference type="EMBL" id="LRGB01021042">
    <property type="protein sequence ID" value="KZR97534.1"/>
    <property type="molecule type" value="Genomic_DNA"/>
</dbReference>
<feature type="non-terminal residue" evidence="2">
    <location>
        <position position="1"/>
    </location>
</feature>
<keyword evidence="3" id="KW-1185">Reference proteome</keyword>
<reference evidence="2 3" key="1">
    <citation type="submission" date="2016-03" db="EMBL/GenBank/DDBJ databases">
        <title>EvidentialGene: Evidence-directed Construction of Genes on Genomes.</title>
        <authorList>
            <person name="Gilbert D.G."/>
            <person name="Choi J.-H."/>
            <person name="Mockaitis K."/>
            <person name="Colbourne J."/>
            <person name="Pfrender M."/>
        </authorList>
    </citation>
    <scope>NUCLEOTIDE SEQUENCE [LARGE SCALE GENOMIC DNA]</scope>
    <source>
        <strain evidence="2 3">Xinb3</strain>
        <tissue evidence="2">Complete organism</tissue>
    </source>
</reference>
<evidence type="ECO:0000313" key="2">
    <source>
        <dbReference type="EMBL" id="KZR97534.1"/>
    </source>
</evidence>
<dbReference type="Proteomes" id="UP000076858">
    <property type="component" value="Unassembled WGS sequence"/>
</dbReference>
<proteinExistence type="predicted"/>
<organism evidence="2 3">
    <name type="scientific">Daphnia magna</name>
    <dbReference type="NCBI Taxonomy" id="35525"/>
    <lineage>
        <taxon>Eukaryota</taxon>
        <taxon>Metazoa</taxon>
        <taxon>Ecdysozoa</taxon>
        <taxon>Arthropoda</taxon>
        <taxon>Crustacea</taxon>
        <taxon>Branchiopoda</taxon>
        <taxon>Diplostraca</taxon>
        <taxon>Cladocera</taxon>
        <taxon>Anomopoda</taxon>
        <taxon>Daphniidae</taxon>
        <taxon>Daphnia</taxon>
    </lineage>
</organism>